<dbReference type="EMBL" id="FBTB01000020">
    <property type="protein sequence ID" value="CUW18322.1"/>
    <property type="molecule type" value="Genomic_DNA"/>
</dbReference>
<evidence type="ECO:0000313" key="2">
    <source>
        <dbReference type="EMBL" id="CUW18322.1"/>
    </source>
</evidence>
<keyword evidence="4" id="KW-1185">Reference proteome</keyword>
<gene>
    <name evidence="2" type="ORF">KSL4_2066</name>
    <name evidence="1" type="ORF">PL111_0997</name>
</gene>
<protein>
    <submittedName>
        <fullName evidence="1">Uncharacterized protein</fullName>
    </submittedName>
</protein>
<dbReference type="InterPro" id="IPR023214">
    <property type="entry name" value="HAD_sf"/>
</dbReference>
<dbReference type="Pfam" id="PF08282">
    <property type="entry name" value="Hydrolase_3"/>
    <property type="match status" value="1"/>
</dbReference>
<dbReference type="GeneID" id="79851219"/>
<name>A0AAN2QUZ9_9LACO</name>
<dbReference type="Proteomes" id="UP000199047">
    <property type="component" value="Unassembled WGS sequence"/>
</dbReference>
<dbReference type="RefSeq" id="WP_013231118.1">
    <property type="nucleotide sequence ID" value="NZ_FBSX01000001.1"/>
</dbReference>
<evidence type="ECO:0000313" key="3">
    <source>
        <dbReference type="Proteomes" id="UP000198868"/>
    </source>
</evidence>
<dbReference type="InterPro" id="IPR036412">
    <property type="entry name" value="HAD-like_sf"/>
</dbReference>
<dbReference type="Proteomes" id="UP000198868">
    <property type="component" value="Unassembled WGS sequence"/>
</dbReference>
<dbReference type="SUPFAM" id="SSF56784">
    <property type="entry name" value="HAD-like"/>
    <property type="match status" value="1"/>
</dbReference>
<dbReference type="EMBL" id="FBTU01000015">
    <property type="protein sequence ID" value="CUW09530.1"/>
    <property type="molecule type" value="Genomic_DNA"/>
</dbReference>
<comment type="caution">
    <text evidence="1">The sequence shown here is derived from an EMBL/GenBank/DDBJ whole genome shotgun (WGS) entry which is preliminary data.</text>
</comment>
<dbReference type="Gene3D" id="3.40.50.1000">
    <property type="entry name" value="HAD superfamily/HAD-like"/>
    <property type="match status" value="1"/>
</dbReference>
<reference evidence="3 4" key="1">
    <citation type="submission" date="2015-12" db="EMBL/GenBank/DDBJ databases">
        <authorList>
            <person name="Andreevskaya M."/>
        </authorList>
    </citation>
    <scope>NUCLEOTIDE SEQUENCE [LARGE SCALE GENOMIC DNA]</scope>
    <source>
        <strain evidence="2 4">KSL4-2</strain>
        <strain evidence="1 3">PL111</strain>
    </source>
</reference>
<proteinExistence type="predicted"/>
<dbReference type="AlphaFoldDB" id="A0AAN2QUZ9"/>
<evidence type="ECO:0000313" key="1">
    <source>
        <dbReference type="EMBL" id="CUW09530.1"/>
    </source>
</evidence>
<accession>A0AAN2QUZ9</accession>
<organism evidence="1 3">
    <name type="scientific">Leuconostoc inhae</name>
    <dbReference type="NCBI Taxonomy" id="178001"/>
    <lineage>
        <taxon>Bacteria</taxon>
        <taxon>Bacillati</taxon>
        <taxon>Bacillota</taxon>
        <taxon>Bacilli</taxon>
        <taxon>Lactobacillales</taxon>
        <taxon>Lactobacillaceae</taxon>
        <taxon>Leuconostoc</taxon>
    </lineage>
</organism>
<sequence length="70" mass="7795">MKCFIDFDGTLATDDGFINDENIKIIQERGNEFVLVTGRNVSQITKIFREYKISIPAIGGNGAFLLKKIG</sequence>
<evidence type="ECO:0000313" key="4">
    <source>
        <dbReference type="Proteomes" id="UP000199047"/>
    </source>
</evidence>